<dbReference type="InterPro" id="IPR009012">
    <property type="entry name" value="GrpE_head"/>
</dbReference>
<organism evidence="5 6">
    <name type="scientific">Candidatus Niyogibacteria bacterium CG10_big_fil_rev_8_21_14_0_10_46_36</name>
    <dbReference type="NCBI Taxonomy" id="1974726"/>
    <lineage>
        <taxon>Bacteria</taxon>
        <taxon>Candidatus Niyogiibacteriota</taxon>
    </lineage>
</organism>
<evidence type="ECO:0000313" key="5">
    <source>
        <dbReference type="EMBL" id="PIR69882.1"/>
    </source>
</evidence>
<dbReference type="Proteomes" id="UP000231503">
    <property type="component" value="Unassembled WGS sequence"/>
</dbReference>
<dbReference type="SUPFAM" id="SSF51064">
    <property type="entry name" value="Head domain of nucleotide exchange factor GrpE"/>
    <property type="match status" value="1"/>
</dbReference>
<name>A0A2H0TEA8_9BACT</name>
<dbReference type="InterPro" id="IPR000740">
    <property type="entry name" value="GrpE"/>
</dbReference>
<dbReference type="GO" id="GO:0051082">
    <property type="term" value="F:unfolded protein binding"/>
    <property type="evidence" value="ECO:0007669"/>
    <property type="project" value="TreeGrafter"/>
</dbReference>
<proteinExistence type="inferred from homology"/>
<comment type="similarity">
    <text evidence="1 3 4">Belongs to the GrpE family.</text>
</comment>
<dbReference type="GO" id="GO:0005737">
    <property type="term" value="C:cytoplasm"/>
    <property type="evidence" value="ECO:0007669"/>
    <property type="project" value="UniProtKB-SubCell"/>
</dbReference>
<comment type="subcellular location">
    <subcellularLocation>
        <location evidence="3">Cytoplasm</location>
    </subcellularLocation>
</comment>
<evidence type="ECO:0000256" key="4">
    <source>
        <dbReference type="RuleBase" id="RU004478"/>
    </source>
</evidence>
<gene>
    <name evidence="3 5" type="primary">grpE</name>
    <name evidence="5" type="ORF">COU47_00385</name>
</gene>
<dbReference type="AlphaFoldDB" id="A0A2H0TEA8"/>
<evidence type="ECO:0000256" key="3">
    <source>
        <dbReference type="HAMAP-Rule" id="MF_01151"/>
    </source>
</evidence>
<sequence length="176" mass="19974">MTRAKHKKEDDDIEIVEEGEDRAEGRIDKLRTDLAACRKEKQEYLEGWQRAKADLINHKKDEAERKQALARFATEGMVHDILPVLDSFDLALKHAEGSDIEKGILMIRSQLEDVLRRKGAEVIPVRAGDPFDMMIHESVGETESDAPPGTVAEETQRGYRMHGKVIRASRVKLSKE</sequence>
<keyword evidence="2 3" id="KW-0143">Chaperone</keyword>
<accession>A0A2H0TEA8</accession>
<dbReference type="GO" id="GO:0000774">
    <property type="term" value="F:adenyl-nucleotide exchange factor activity"/>
    <property type="evidence" value="ECO:0007669"/>
    <property type="project" value="InterPro"/>
</dbReference>
<dbReference type="SUPFAM" id="SSF58014">
    <property type="entry name" value="Coiled-coil domain of nucleotide exchange factor GrpE"/>
    <property type="match status" value="1"/>
</dbReference>
<protein>
    <recommendedName>
        <fullName evidence="3">Protein GrpE</fullName>
    </recommendedName>
    <alternativeName>
        <fullName evidence="3">HSP-70 cofactor</fullName>
    </alternativeName>
</protein>
<dbReference type="HAMAP" id="MF_01151">
    <property type="entry name" value="GrpE"/>
    <property type="match status" value="1"/>
</dbReference>
<dbReference type="Pfam" id="PF01025">
    <property type="entry name" value="GrpE"/>
    <property type="match status" value="1"/>
</dbReference>
<dbReference type="PANTHER" id="PTHR21237">
    <property type="entry name" value="GRPE PROTEIN"/>
    <property type="match status" value="1"/>
</dbReference>
<dbReference type="PANTHER" id="PTHR21237:SF23">
    <property type="entry name" value="GRPE PROTEIN HOMOLOG, MITOCHONDRIAL"/>
    <property type="match status" value="1"/>
</dbReference>
<dbReference type="Gene3D" id="2.30.22.10">
    <property type="entry name" value="Head domain of nucleotide exchange factor GrpE"/>
    <property type="match status" value="1"/>
</dbReference>
<keyword evidence="3" id="KW-0346">Stress response</keyword>
<dbReference type="GO" id="GO:0006457">
    <property type="term" value="P:protein folding"/>
    <property type="evidence" value="ECO:0007669"/>
    <property type="project" value="InterPro"/>
</dbReference>
<dbReference type="Gene3D" id="3.90.20.20">
    <property type="match status" value="1"/>
</dbReference>
<evidence type="ECO:0000313" key="6">
    <source>
        <dbReference type="Proteomes" id="UP000231503"/>
    </source>
</evidence>
<dbReference type="PRINTS" id="PR00773">
    <property type="entry name" value="GRPEPROTEIN"/>
</dbReference>
<evidence type="ECO:0000256" key="2">
    <source>
        <dbReference type="ARBA" id="ARBA00023186"/>
    </source>
</evidence>
<dbReference type="CDD" id="cd00446">
    <property type="entry name" value="GrpE"/>
    <property type="match status" value="1"/>
</dbReference>
<dbReference type="GO" id="GO:0042803">
    <property type="term" value="F:protein homodimerization activity"/>
    <property type="evidence" value="ECO:0007669"/>
    <property type="project" value="InterPro"/>
</dbReference>
<dbReference type="InterPro" id="IPR013805">
    <property type="entry name" value="GrpE_CC"/>
</dbReference>
<comment type="caution">
    <text evidence="5">The sequence shown here is derived from an EMBL/GenBank/DDBJ whole genome shotgun (WGS) entry which is preliminary data.</text>
</comment>
<comment type="subunit">
    <text evidence="3">Homodimer.</text>
</comment>
<reference evidence="6" key="1">
    <citation type="submission" date="2017-09" db="EMBL/GenBank/DDBJ databases">
        <title>Depth-based differentiation of microbial function through sediment-hosted aquifers and enrichment of novel symbionts in the deep terrestrial subsurface.</title>
        <authorList>
            <person name="Probst A.J."/>
            <person name="Ladd B."/>
            <person name="Jarett J.K."/>
            <person name="Geller-Mcgrath D.E."/>
            <person name="Sieber C.M.K."/>
            <person name="Emerson J.B."/>
            <person name="Anantharaman K."/>
            <person name="Thomas B.C."/>
            <person name="Malmstrom R."/>
            <person name="Stieglmeier M."/>
            <person name="Klingl A."/>
            <person name="Woyke T."/>
            <person name="Ryan C.M."/>
            <person name="Banfield J.F."/>
        </authorList>
    </citation>
    <scope>NUCLEOTIDE SEQUENCE [LARGE SCALE GENOMIC DNA]</scope>
</reference>
<keyword evidence="3" id="KW-0963">Cytoplasm</keyword>
<comment type="function">
    <text evidence="3">Participates actively in the response to hyperosmotic and heat shock by preventing the aggregation of stress-denatured proteins, in association with DnaK and GrpE. It is the nucleotide exchange factor for DnaK and may function as a thermosensor. Unfolded proteins bind initially to DnaJ; upon interaction with the DnaJ-bound protein, DnaK hydrolyzes its bound ATP, resulting in the formation of a stable complex. GrpE releases ADP from DnaK; ATP binding to DnaK triggers the release of the substrate protein, thus completing the reaction cycle. Several rounds of ATP-dependent interactions between DnaJ, DnaK and GrpE are required for fully efficient folding.</text>
</comment>
<evidence type="ECO:0000256" key="1">
    <source>
        <dbReference type="ARBA" id="ARBA00009054"/>
    </source>
</evidence>
<dbReference type="GO" id="GO:0051087">
    <property type="term" value="F:protein-folding chaperone binding"/>
    <property type="evidence" value="ECO:0007669"/>
    <property type="project" value="InterPro"/>
</dbReference>
<dbReference type="EMBL" id="PFCO01000001">
    <property type="protein sequence ID" value="PIR69882.1"/>
    <property type="molecule type" value="Genomic_DNA"/>
</dbReference>